<name>A0ABP9AHS3_9MICO</name>
<protein>
    <submittedName>
        <fullName evidence="1">Uncharacterized protein</fullName>
    </submittedName>
</protein>
<organism evidence="1 2">
    <name type="scientific">Microbacterium gilvum</name>
    <dbReference type="NCBI Taxonomy" id="1336204"/>
    <lineage>
        <taxon>Bacteria</taxon>
        <taxon>Bacillati</taxon>
        <taxon>Actinomycetota</taxon>
        <taxon>Actinomycetes</taxon>
        <taxon>Micrococcales</taxon>
        <taxon>Microbacteriaceae</taxon>
        <taxon>Microbacterium</taxon>
    </lineage>
</organism>
<sequence length="69" mass="7659">MVTTQVYDAWVPPSSGTMIGSEVPTTVVETMEQNIARRRPERASSTWRRDIRAAVACVSVECALICAFR</sequence>
<proteinExistence type="predicted"/>
<comment type="caution">
    <text evidence="1">The sequence shown here is derived from an EMBL/GenBank/DDBJ whole genome shotgun (WGS) entry which is preliminary data.</text>
</comment>
<dbReference type="Proteomes" id="UP001501645">
    <property type="component" value="Unassembled WGS sequence"/>
</dbReference>
<gene>
    <name evidence="1" type="ORF">GCM10023351_28540</name>
</gene>
<evidence type="ECO:0000313" key="1">
    <source>
        <dbReference type="EMBL" id="GAA4781658.1"/>
    </source>
</evidence>
<keyword evidence="2" id="KW-1185">Reference proteome</keyword>
<reference evidence="2" key="1">
    <citation type="journal article" date="2019" name="Int. J. Syst. Evol. Microbiol.">
        <title>The Global Catalogue of Microorganisms (GCM) 10K type strain sequencing project: providing services to taxonomists for standard genome sequencing and annotation.</title>
        <authorList>
            <consortium name="The Broad Institute Genomics Platform"/>
            <consortium name="The Broad Institute Genome Sequencing Center for Infectious Disease"/>
            <person name="Wu L."/>
            <person name="Ma J."/>
        </authorList>
    </citation>
    <scope>NUCLEOTIDE SEQUENCE [LARGE SCALE GENOMIC DNA]</scope>
    <source>
        <strain evidence="2">JCM 18537</strain>
    </source>
</reference>
<dbReference type="EMBL" id="BAABKO010000005">
    <property type="protein sequence ID" value="GAA4781658.1"/>
    <property type="molecule type" value="Genomic_DNA"/>
</dbReference>
<evidence type="ECO:0000313" key="2">
    <source>
        <dbReference type="Proteomes" id="UP001501645"/>
    </source>
</evidence>
<accession>A0ABP9AHS3</accession>